<dbReference type="GO" id="GO:0051231">
    <property type="term" value="P:spindle elongation"/>
    <property type="evidence" value="ECO:0007669"/>
    <property type="project" value="TreeGrafter"/>
</dbReference>
<evidence type="ECO:0000256" key="4">
    <source>
        <dbReference type="ARBA" id="ARBA00022499"/>
    </source>
</evidence>
<gene>
    <name evidence="12" type="ORF">ALECFALPRED_003828</name>
</gene>
<dbReference type="Gene3D" id="3.40.850.10">
    <property type="entry name" value="Kinesin motor domain"/>
    <property type="match status" value="1"/>
</dbReference>
<dbReference type="GO" id="GO:0007052">
    <property type="term" value="P:mitotic spindle organization"/>
    <property type="evidence" value="ECO:0007669"/>
    <property type="project" value="TreeGrafter"/>
</dbReference>
<reference evidence="12" key="1">
    <citation type="submission" date="2021-03" db="EMBL/GenBank/DDBJ databases">
        <authorList>
            <person name="Tagirdzhanova G."/>
        </authorList>
    </citation>
    <scope>NUCLEOTIDE SEQUENCE</scope>
</reference>
<keyword evidence="9" id="KW-0505">Motor protein</keyword>
<evidence type="ECO:0000256" key="5">
    <source>
        <dbReference type="ARBA" id="ARBA00022741"/>
    </source>
</evidence>
<dbReference type="Pfam" id="PF00225">
    <property type="entry name" value="Kinesin"/>
    <property type="match status" value="1"/>
</dbReference>
<evidence type="ECO:0000256" key="7">
    <source>
        <dbReference type="ARBA" id="ARBA00023054"/>
    </source>
</evidence>
<dbReference type="GO" id="GO:0006281">
    <property type="term" value="P:DNA repair"/>
    <property type="evidence" value="ECO:0007669"/>
    <property type="project" value="InterPro"/>
</dbReference>
<dbReference type="Gene3D" id="1.10.150.320">
    <property type="entry name" value="Photosystem II 12 kDa extrinsic protein"/>
    <property type="match status" value="1"/>
</dbReference>
<comment type="function">
    <text evidence="8">Kinesin family member that is involved in spindle formation and the movements of chromosomes during mitosis and meiosis. Binds to microtubules and to DNA. Plays a role in congression of laterally attached chromosomes in NDC80-depleted cells.</text>
</comment>
<evidence type="ECO:0000256" key="9">
    <source>
        <dbReference type="PROSITE-ProRule" id="PRU00283"/>
    </source>
</evidence>
<name>A0A8H3FNJ3_9LECA</name>
<dbReference type="PROSITE" id="PS50067">
    <property type="entry name" value="KINESIN_MOTOR_2"/>
    <property type="match status" value="1"/>
</dbReference>
<dbReference type="InterPro" id="IPR001752">
    <property type="entry name" value="Kinesin_motor_dom"/>
</dbReference>
<feature type="region of interest" description="Disordered" evidence="10">
    <location>
        <begin position="23"/>
        <end position="43"/>
    </location>
</feature>
<dbReference type="PANTHER" id="PTHR47969">
    <property type="entry name" value="CHROMOSOME-ASSOCIATED KINESIN KIF4A-RELATED"/>
    <property type="match status" value="1"/>
</dbReference>
<organism evidence="12 13">
    <name type="scientific">Alectoria fallacina</name>
    <dbReference type="NCBI Taxonomy" id="1903189"/>
    <lineage>
        <taxon>Eukaryota</taxon>
        <taxon>Fungi</taxon>
        <taxon>Dikarya</taxon>
        <taxon>Ascomycota</taxon>
        <taxon>Pezizomycotina</taxon>
        <taxon>Lecanoromycetes</taxon>
        <taxon>OSLEUM clade</taxon>
        <taxon>Lecanoromycetidae</taxon>
        <taxon>Lecanorales</taxon>
        <taxon>Lecanorineae</taxon>
        <taxon>Parmeliaceae</taxon>
        <taxon>Alectoria</taxon>
    </lineage>
</organism>
<dbReference type="InterPro" id="IPR027417">
    <property type="entry name" value="P-loop_NTPase"/>
</dbReference>
<comment type="subcellular location">
    <subcellularLocation>
        <location evidence="1">Cytoplasm</location>
    </subcellularLocation>
</comment>
<feature type="compositionally biased region" description="Polar residues" evidence="10">
    <location>
        <begin position="23"/>
        <end position="34"/>
    </location>
</feature>
<dbReference type="InterPro" id="IPR027640">
    <property type="entry name" value="Kinesin-like_fam"/>
</dbReference>
<dbReference type="GO" id="GO:0005875">
    <property type="term" value="C:microtubule associated complex"/>
    <property type="evidence" value="ECO:0007669"/>
    <property type="project" value="TreeGrafter"/>
</dbReference>
<evidence type="ECO:0000256" key="10">
    <source>
        <dbReference type="SAM" id="MobiDB-lite"/>
    </source>
</evidence>
<evidence type="ECO:0000256" key="8">
    <source>
        <dbReference type="ARBA" id="ARBA00045288"/>
    </source>
</evidence>
<keyword evidence="5 9" id="KW-0547">Nucleotide-binding</keyword>
<evidence type="ECO:0000256" key="3">
    <source>
        <dbReference type="ARBA" id="ARBA00022490"/>
    </source>
</evidence>
<dbReference type="SMART" id="SM00129">
    <property type="entry name" value="KISc"/>
    <property type="match status" value="1"/>
</dbReference>
<keyword evidence="7" id="KW-0175">Coiled coil</keyword>
<dbReference type="SUPFAM" id="SSF52540">
    <property type="entry name" value="P-loop containing nucleoside triphosphate hydrolases"/>
    <property type="match status" value="1"/>
</dbReference>
<dbReference type="GO" id="GO:0005737">
    <property type="term" value="C:cytoplasm"/>
    <property type="evidence" value="ECO:0007669"/>
    <property type="project" value="UniProtKB-SubCell"/>
</dbReference>
<evidence type="ECO:0000259" key="11">
    <source>
        <dbReference type="PROSITE" id="PS50067"/>
    </source>
</evidence>
<feature type="compositionally biased region" description="Basic and acidic residues" evidence="10">
    <location>
        <begin position="647"/>
        <end position="657"/>
    </location>
</feature>
<evidence type="ECO:0000256" key="2">
    <source>
        <dbReference type="ARBA" id="ARBA00018237"/>
    </source>
</evidence>
<comment type="similarity">
    <text evidence="9">Belongs to the TRAFAC class myosin-kinesin ATPase superfamily. Kinesin family.</text>
</comment>
<keyword evidence="13" id="KW-1185">Reference proteome</keyword>
<feature type="region of interest" description="Disordered" evidence="10">
    <location>
        <begin position="631"/>
        <end position="678"/>
    </location>
</feature>
<dbReference type="AlphaFoldDB" id="A0A8H3FNJ3"/>
<dbReference type="InterPro" id="IPR036961">
    <property type="entry name" value="Kinesin_motor_dom_sf"/>
</dbReference>
<dbReference type="OrthoDB" id="3176171at2759"/>
<evidence type="ECO:0000313" key="13">
    <source>
        <dbReference type="Proteomes" id="UP000664203"/>
    </source>
</evidence>
<feature type="compositionally biased region" description="Polar residues" evidence="10">
    <location>
        <begin position="568"/>
        <end position="582"/>
    </location>
</feature>
<dbReference type="GO" id="GO:0003677">
    <property type="term" value="F:DNA binding"/>
    <property type="evidence" value="ECO:0007669"/>
    <property type="project" value="InterPro"/>
</dbReference>
<feature type="region of interest" description="Disordered" evidence="10">
    <location>
        <begin position="408"/>
        <end position="436"/>
    </location>
</feature>
<dbReference type="SMART" id="SM00278">
    <property type="entry name" value="HhH1"/>
    <property type="match status" value="2"/>
</dbReference>
<comment type="caution">
    <text evidence="12">The sequence shown here is derived from an EMBL/GenBank/DDBJ whole genome shotgun (WGS) entry which is preliminary data.</text>
</comment>
<proteinExistence type="inferred from homology"/>
<dbReference type="GO" id="GO:0005524">
    <property type="term" value="F:ATP binding"/>
    <property type="evidence" value="ECO:0007669"/>
    <property type="project" value="UniProtKB-UniRule"/>
</dbReference>
<dbReference type="EMBL" id="CAJPDR010000237">
    <property type="protein sequence ID" value="CAF9927784.1"/>
    <property type="molecule type" value="Genomic_DNA"/>
</dbReference>
<dbReference type="InterPro" id="IPR003583">
    <property type="entry name" value="Hlx-hairpin-Hlx_DNA-bd_motif"/>
</dbReference>
<dbReference type="GO" id="GO:0008017">
    <property type="term" value="F:microtubule binding"/>
    <property type="evidence" value="ECO:0007669"/>
    <property type="project" value="InterPro"/>
</dbReference>
<evidence type="ECO:0000256" key="1">
    <source>
        <dbReference type="ARBA" id="ARBA00004496"/>
    </source>
</evidence>
<protein>
    <recommendedName>
        <fullName evidence="2">Kinesin-like protein KIF22</fullName>
    </recommendedName>
</protein>
<keyword evidence="3" id="KW-0963">Cytoplasm</keyword>
<evidence type="ECO:0000256" key="6">
    <source>
        <dbReference type="ARBA" id="ARBA00022840"/>
    </source>
</evidence>
<accession>A0A8H3FNJ3</accession>
<dbReference type="Proteomes" id="UP000664203">
    <property type="component" value="Unassembled WGS sequence"/>
</dbReference>
<dbReference type="GO" id="GO:0007018">
    <property type="term" value="P:microtubule-based movement"/>
    <property type="evidence" value="ECO:0007669"/>
    <property type="project" value="InterPro"/>
</dbReference>
<keyword evidence="6 9" id="KW-0067">ATP-binding</keyword>
<dbReference type="SUPFAM" id="SSF47781">
    <property type="entry name" value="RuvA domain 2-like"/>
    <property type="match status" value="1"/>
</dbReference>
<dbReference type="PRINTS" id="PR00380">
    <property type="entry name" value="KINESINHEAVY"/>
</dbReference>
<evidence type="ECO:0000313" key="12">
    <source>
        <dbReference type="EMBL" id="CAF9927784.1"/>
    </source>
</evidence>
<keyword evidence="4" id="KW-1017">Isopeptide bond</keyword>
<sequence length="755" mass="84209">MAIRVVARIRPQQQNELDVIVSTASSNDDSSHPNQVKIPNPRNEGETFTFQFNTVYDHFTTQQQLFDNEVAPTIKHLFGGFDVAIFAYGSTGTGKTHTMRGGKSLAERGVIPRLLSGIYRRARKFAKESVVEISVKISISYYEIYNSKVYDLFEAPDKRSLAGLPLRDNGTKTVVVGLTERPCESLKDFEKLYDQANMNRSTSATKLNAVSSRSHAILGIKLAVTTGDQIRISTASAIDLAGSEDNRRTGNQKERMVESASINKSLFTLAKCVEAIGRQDVRIPIRDSKMTRILNLGQNHSLTVMILNLAPVRTYHQDTLSSLNFANRTKKIEVRETENEPVFKGCARAIPTFRGTSIQRQPLRPLATSLHNSTIHASNPPNKQGDRLAKAFSVYSDGARLSNARMATVRHSPLKRPSDPFSSISRPNKRRSPNRMLFRPQPTISKEVIEKIIEGKVTDILAARALDQPSIVPQPKISEEVQKRLELLEQKIDGKDGGREQGLTFLLMAKQHAVRGEDTSALRMYTLAKDFFRDNEKLDSKIDKLREKIQQRKPEKRQRGPVADTSELDPNNNNRQLVSSDYGTDKTPPLGYRPSRSVTRPKDKDSCVQDGQADARPFILCSTLDTIAKSPTAKQDDSDYEAEVHDEEAGHESDGGLHYKAKSKKKEPRCRTLNDQVQTPRTSRLLEIVNARNLNQIRLLRGIGAKKAEAIVEALCGADEGESNEAVVKSLEELGRLRGVGPKTVENMRMGLQMA</sequence>
<feature type="region of interest" description="Disordered" evidence="10">
    <location>
        <begin position="546"/>
        <end position="611"/>
    </location>
</feature>
<dbReference type="InterPro" id="IPR010994">
    <property type="entry name" value="RuvA_2-like"/>
</dbReference>
<dbReference type="GO" id="GO:0003777">
    <property type="term" value="F:microtubule motor activity"/>
    <property type="evidence" value="ECO:0007669"/>
    <property type="project" value="InterPro"/>
</dbReference>
<dbReference type="CDD" id="cd00106">
    <property type="entry name" value="KISc"/>
    <property type="match status" value="1"/>
</dbReference>
<dbReference type="PANTHER" id="PTHR47969:SF15">
    <property type="entry name" value="CHROMOSOME-ASSOCIATED KINESIN KIF4A-RELATED"/>
    <property type="match status" value="1"/>
</dbReference>
<feature type="binding site" evidence="9">
    <location>
        <begin position="89"/>
        <end position="96"/>
    </location>
    <ligand>
        <name>ATP</name>
        <dbReference type="ChEBI" id="CHEBI:30616"/>
    </ligand>
</feature>
<feature type="compositionally biased region" description="Basic residues" evidence="10">
    <location>
        <begin position="659"/>
        <end position="668"/>
    </location>
</feature>
<feature type="domain" description="Kinesin motor" evidence="11">
    <location>
        <begin position="2"/>
        <end position="332"/>
    </location>
</feature>